<evidence type="ECO:0000313" key="3">
    <source>
        <dbReference type="Proteomes" id="UP000031883"/>
    </source>
</evidence>
<name>A0A386HEL4_9GAMM</name>
<dbReference type="AlphaFoldDB" id="A0A386HEL4"/>
<evidence type="ECO:0000313" key="2">
    <source>
        <dbReference type="EMBL" id="AYD44165.1"/>
    </source>
</evidence>
<dbReference type="InterPro" id="IPR029032">
    <property type="entry name" value="AhpD-like"/>
</dbReference>
<dbReference type="RefSeq" id="WP_038632693.1">
    <property type="nucleotide sequence ID" value="NZ_CABHXS010000079.1"/>
</dbReference>
<dbReference type="EMBL" id="CP032482">
    <property type="protein sequence ID" value="AYD44165.1"/>
    <property type="molecule type" value="Genomic_DNA"/>
</dbReference>
<dbReference type="GeneID" id="82551276"/>
<reference evidence="2 4" key="2">
    <citation type="submission" date="2018-09" db="EMBL/GenBank/DDBJ databases">
        <title>Yersinia kristensenii subsp. rochesterensis subsp. nov., Isolated from Human Feces.</title>
        <authorList>
            <person name="Cunningham S.A."/>
            <person name="Jeraldo P."/>
            <person name="Patel R."/>
        </authorList>
    </citation>
    <scope>NUCLEOTIDE SEQUENCE [LARGE SCALE GENOMIC DNA]</scope>
    <source>
        <strain evidence="2 4">ATCC BAA-2637</strain>
    </source>
</reference>
<dbReference type="Gene3D" id="1.20.1290.10">
    <property type="entry name" value="AhpD-like"/>
    <property type="match status" value="2"/>
</dbReference>
<accession>A0A386HEL4</accession>
<dbReference type="Proteomes" id="UP000031883">
    <property type="component" value="Chromosome"/>
</dbReference>
<evidence type="ECO:0000313" key="1">
    <source>
        <dbReference type="EMBL" id="AJJ36099.1"/>
    </source>
</evidence>
<gene>
    <name evidence="1" type="ORF">CH54_330</name>
    <name evidence="2" type="ORF">DXZ79_10925</name>
</gene>
<dbReference type="PANTHER" id="PTHR35446:SF3">
    <property type="entry name" value="CMD DOMAIN-CONTAINING PROTEIN"/>
    <property type="match status" value="1"/>
</dbReference>
<organism evidence="2 4">
    <name type="scientific">Yersinia rochesterensis</name>
    <dbReference type="NCBI Taxonomy" id="1604335"/>
    <lineage>
        <taxon>Bacteria</taxon>
        <taxon>Pseudomonadati</taxon>
        <taxon>Pseudomonadota</taxon>
        <taxon>Gammaproteobacteria</taxon>
        <taxon>Enterobacterales</taxon>
        <taxon>Yersiniaceae</taxon>
        <taxon>Yersinia</taxon>
    </lineage>
</organism>
<dbReference type="EMBL" id="CP009997">
    <property type="protein sequence ID" value="AJJ36099.1"/>
    <property type="molecule type" value="Genomic_DNA"/>
</dbReference>
<reference evidence="1 3" key="1">
    <citation type="journal article" date="2015" name="Genome Announc.">
        <title>Thirty-Two Complete Genome Assemblies of Nine Yersinia Species, Including Y. pestis, Y. pseudotuberculosis, and Y. enterocolitica.</title>
        <authorList>
            <person name="Johnson S.L."/>
            <person name="Daligault H.E."/>
            <person name="Davenport K.W."/>
            <person name="Jaissle J."/>
            <person name="Frey K.G."/>
            <person name="Ladner J.T."/>
            <person name="Broomall S.M."/>
            <person name="Bishop-Lilly K.A."/>
            <person name="Bruce D.C."/>
            <person name="Coyne S.R."/>
            <person name="Gibbons H.S."/>
            <person name="Lo C.C."/>
            <person name="Munk A.C."/>
            <person name="Rosenzweig C.N."/>
            <person name="Koroleva G.I."/>
            <person name="Palacios G.F."/>
            <person name="Redden C.L."/>
            <person name="Xu Y."/>
            <person name="Minogue T.D."/>
            <person name="Chain P.S."/>
        </authorList>
    </citation>
    <scope>NUCLEOTIDE SEQUENCE [LARGE SCALE GENOMIC DNA]</scope>
    <source>
        <strain evidence="1 3">Y231</strain>
    </source>
</reference>
<sequence length="414" mass="45288">MVQFRRQDNAHWYHETQRSGRAISAQITDENDTAHSGNISNPYHGENLIEQGVFLLGLANDIPTPLGDILQHHAAILSASDAMYQALFPPVVALDPENTFSLYDRLSSALTVAQVTGVQRLCSHYAARLTPLSSPDASRESNIRLTQITQYARQLASQPTLIDRHALQQLAEVGLTNADIIVLSQIIGFIGFQARVVAGFSAQAGYPTVMLPGFPRMEDAPSSPLPESQPQWQGWLSSLAENESITAEESPVDVEVTLNQLLAYHQESLSAYNAITAQLDNPARVPFSPTSESDWQELVSLVSARINGSLYCQTRHQHNLQQLPGNNSLLTALQMGINSALIDSALAAQPNKQMTHQLISVTAELTRAPERFSHQHISPLLALGLSDKQLLSIIFCIASAGWANRLRHTLGQTV</sequence>
<dbReference type="SUPFAM" id="SSF69118">
    <property type="entry name" value="AhpD-like"/>
    <property type="match status" value="2"/>
</dbReference>
<keyword evidence="3" id="KW-1185">Reference proteome</keyword>
<proteinExistence type="predicted"/>
<evidence type="ECO:0000313" key="4">
    <source>
        <dbReference type="Proteomes" id="UP000265864"/>
    </source>
</evidence>
<dbReference type="Proteomes" id="UP000265864">
    <property type="component" value="Chromosome"/>
</dbReference>
<protein>
    <submittedName>
        <fullName evidence="2">CMD domain-containing protein</fullName>
    </submittedName>
</protein>
<dbReference type="PANTHER" id="PTHR35446">
    <property type="entry name" value="SI:CH211-175M2.5"/>
    <property type="match status" value="1"/>
</dbReference>